<sequence length="411" mass="42222">MTTTAPVPTVVSRSVPPRLRYGALFAMMAMSFLLVTAEFLPGGVLTDIAAEIGVTPGQAGQMVTATALAGFIVAPTIGLMLPRLDRRSLVVWMAIGATVSNLVVAIAPNLPVLLIARLLLGAALSGFWAMSVTVAAGIAGPERLGRAMMFTSAGVSLATVAGVPLGVLLSQVVDWRGVFGIAAAATAVLALVLRLLLPSVPAEGAARLSTLFDTFRRPGIGIGIVGHVLIVFGHFLAYTYIRLALAQVQDAGTPITEQTVIVLLALFGIGGFLGNIAIGIIVDRRYRALAVITPLAIAAAVVLMIAASGSLWAIAVVAFVWGVFFASWLLIVNTWIGHRMPDRLEAGGSLVVMGFQAAIMVAAGLGGILVDALGIGQVYLAGAAALVIGSVLFAISGRIGSRSRSGAARGR</sequence>
<dbReference type="STRING" id="1348253.LK09_15545"/>
<keyword evidence="9" id="KW-1185">Reference proteome</keyword>
<dbReference type="GO" id="GO:0022857">
    <property type="term" value="F:transmembrane transporter activity"/>
    <property type="evidence" value="ECO:0007669"/>
    <property type="project" value="InterPro"/>
</dbReference>
<dbReference type="RefSeq" id="WP_039401442.1">
    <property type="nucleotide sequence ID" value="NZ_JTDK01000015.1"/>
</dbReference>
<feature type="domain" description="Major facilitator superfamily (MFS) profile" evidence="7">
    <location>
        <begin position="23"/>
        <end position="401"/>
    </location>
</feature>
<dbReference type="InterPro" id="IPR011701">
    <property type="entry name" value="MFS"/>
</dbReference>
<dbReference type="Pfam" id="PF07690">
    <property type="entry name" value="MFS_1"/>
    <property type="match status" value="1"/>
</dbReference>
<keyword evidence="2" id="KW-1003">Cell membrane</keyword>
<evidence type="ECO:0000313" key="8">
    <source>
        <dbReference type="EMBL" id="KHK96387.1"/>
    </source>
</evidence>
<keyword evidence="5 6" id="KW-0472">Membrane</keyword>
<dbReference type="EMBL" id="JTDK01000015">
    <property type="protein sequence ID" value="KHK96387.1"/>
    <property type="molecule type" value="Genomic_DNA"/>
</dbReference>
<accession>A0A0B2A448</accession>
<protein>
    <submittedName>
        <fullName evidence="8">MFS transporter</fullName>
    </submittedName>
</protein>
<comment type="subcellular location">
    <subcellularLocation>
        <location evidence="1">Cell membrane</location>
        <topology evidence="1">Multi-pass membrane protein</topology>
    </subcellularLocation>
</comment>
<comment type="caution">
    <text evidence="8">The sequence shown here is derived from an EMBL/GenBank/DDBJ whole genome shotgun (WGS) entry which is preliminary data.</text>
</comment>
<evidence type="ECO:0000256" key="2">
    <source>
        <dbReference type="ARBA" id="ARBA00022475"/>
    </source>
</evidence>
<dbReference type="InterPro" id="IPR036259">
    <property type="entry name" value="MFS_trans_sf"/>
</dbReference>
<evidence type="ECO:0000313" key="9">
    <source>
        <dbReference type="Proteomes" id="UP000031030"/>
    </source>
</evidence>
<feature type="transmembrane region" description="Helical" evidence="6">
    <location>
        <begin position="288"/>
        <end position="306"/>
    </location>
</feature>
<organism evidence="8 9">
    <name type="scientific">Microbacterium mangrovi</name>
    <dbReference type="NCBI Taxonomy" id="1348253"/>
    <lineage>
        <taxon>Bacteria</taxon>
        <taxon>Bacillati</taxon>
        <taxon>Actinomycetota</taxon>
        <taxon>Actinomycetes</taxon>
        <taxon>Micrococcales</taxon>
        <taxon>Microbacteriaceae</taxon>
        <taxon>Microbacterium</taxon>
    </lineage>
</organism>
<dbReference type="Proteomes" id="UP000031030">
    <property type="component" value="Unassembled WGS sequence"/>
</dbReference>
<name>A0A0B2A448_9MICO</name>
<dbReference type="GO" id="GO:0005886">
    <property type="term" value="C:plasma membrane"/>
    <property type="evidence" value="ECO:0007669"/>
    <property type="project" value="UniProtKB-SubCell"/>
</dbReference>
<feature type="transmembrane region" description="Helical" evidence="6">
    <location>
        <begin position="60"/>
        <end position="82"/>
    </location>
</feature>
<proteinExistence type="predicted"/>
<dbReference type="InterPro" id="IPR020846">
    <property type="entry name" value="MFS_dom"/>
</dbReference>
<feature type="transmembrane region" description="Helical" evidence="6">
    <location>
        <begin position="348"/>
        <end position="370"/>
    </location>
</feature>
<feature type="transmembrane region" description="Helical" evidence="6">
    <location>
        <begin position="261"/>
        <end position="281"/>
    </location>
</feature>
<dbReference type="AlphaFoldDB" id="A0A0B2A448"/>
<evidence type="ECO:0000256" key="6">
    <source>
        <dbReference type="SAM" id="Phobius"/>
    </source>
</evidence>
<dbReference type="InterPro" id="IPR050189">
    <property type="entry name" value="MFS_Efflux_Transporters"/>
</dbReference>
<feature type="transmembrane region" description="Helical" evidence="6">
    <location>
        <begin position="312"/>
        <end position="336"/>
    </location>
</feature>
<evidence type="ECO:0000256" key="3">
    <source>
        <dbReference type="ARBA" id="ARBA00022692"/>
    </source>
</evidence>
<dbReference type="SUPFAM" id="SSF103473">
    <property type="entry name" value="MFS general substrate transporter"/>
    <property type="match status" value="1"/>
</dbReference>
<dbReference type="PANTHER" id="PTHR43124">
    <property type="entry name" value="PURINE EFFLUX PUMP PBUE"/>
    <property type="match status" value="1"/>
</dbReference>
<feature type="transmembrane region" description="Helical" evidence="6">
    <location>
        <begin position="376"/>
        <end position="395"/>
    </location>
</feature>
<keyword evidence="4 6" id="KW-1133">Transmembrane helix</keyword>
<dbReference type="OrthoDB" id="9814237at2"/>
<evidence type="ECO:0000259" key="7">
    <source>
        <dbReference type="PROSITE" id="PS50850"/>
    </source>
</evidence>
<dbReference type="Gene3D" id="1.20.1250.20">
    <property type="entry name" value="MFS general substrate transporter like domains"/>
    <property type="match status" value="1"/>
</dbReference>
<keyword evidence="3 6" id="KW-0812">Transmembrane</keyword>
<dbReference type="CDD" id="cd17324">
    <property type="entry name" value="MFS_NepI_like"/>
    <property type="match status" value="1"/>
</dbReference>
<dbReference type="PANTHER" id="PTHR43124:SF5">
    <property type="entry name" value="PURINE RIBONUCLEOSIDE EFFLUX PUMP NEPI"/>
    <property type="match status" value="1"/>
</dbReference>
<feature type="transmembrane region" description="Helical" evidence="6">
    <location>
        <begin position="114"/>
        <end position="138"/>
    </location>
</feature>
<evidence type="ECO:0000256" key="1">
    <source>
        <dbReference type="ARBA" id="ARBA00004651"/>
    </source>
</evidence>
<dbReference type="PROSITE" id="PS50850">
    <property type="entry name" value="MFS"/>
    <property type="match status" value="1"/>
</dbReference>
<feature type="transmembrane region" description="Helical" evidence="6">
    <location>
        <begin position="175"/>
        <end position="197"/>
    </location>
</feature>
<evidence type="ECO:0000256" key="5">
    <source>
        <dbReference type="ARBA" id="ARBA00023136"/>
    </source>
</evidence>
<feature type="transmembrane region" description="Helical" evidence="6">
    <location>
        <begin position="21"/>
        <end position="40"/>
    </location>
</feature>
<evidence type="ECO:0000256" key="4">
    <source>
        <dbReference type="ARBA" id="ARBA00022989"/>
    </source>
</evidence>
<reference evidence="8 9" key="1">
    <citation type="submission" date="2014-11" db="EMBL/GenBank/DDBJ databases">
        <title>Genome sequence of Microbacterium mangrovi MUSC 115(T).</title>
        <authorList>
            <person name="Lee L.-H."/>
        </authorList>
    </citation>
    <scope>NUCLEOTIDE SEQUENCE [LARGE SCALE GENOMIC DNA]</scope>
    <source>
        <strain evidence="8 9">MUSC 115</strain>
    </source>
</reference>
<feature type="transmembrane region" description="Helical" evidence="6">
    <location>
        <begin position="218"/>
        <end position="241"/>
    </location>
</feature>
<gene>
    <name evidence="8" type="ORF">LK09_15545</name>
</gene>
<feature type="transmembrane region" description="Helical" evidence="6">
    <location>
        <begin position="150"/>
        <end position="169"/>
    </location>
</feature>
<feature type="transmembrane region" description="Helical" evidence="6">
    <location>
        <begin position="89"/>
        <end position="108"/>
    </location>
</feature>